<dbReference type="InterPro" id="IPR006016">
    <property type="entry name" value="UspA"/>
</dbReference>
<dbReference type="AlphaFoldDB" id="A0A3N6M980"/>
<dbReference type="OrthoDB" id="43026at2157"/>
<dbReference type="EMBL" id="REFZ01000006">
    <property type="protein sequence ID" value="RQH00294.1"/>
    <property type="molecule type" value="Genomic_DNA"/>
</dbReference>
<evidence type="ECO:0000256" key="1">
    <source>
        <dbReference type="ARBA" id="ARBA00008791"/>
    </source>
</evidence>
<proteinExistence type="inferred from homology"/>
<feature type="domain" description="UspA" evidence="2">
    <location>
        <begin position="4"/>
        <end position="136"/>
    </location>
</feature>
<dbReference type="InterPro" id="IPR014729">
    <property type="entry name" value="Rossmann-like_a/b/a_fold"/>
</dbReference>
<dbReference type="Gene3D" id="3.40.50.12370">
    <property type="match status" value="1"/>
</dbReference>
<comment type="similarity">
    <text evidence="1">Belongs to the universal stress protein A family.</text>
</comment>
<comment type="caution">
    <text evidence="3">The sequence shown here is derived from an EMBL/GenBank/DDBJ whole genome shotgun (WGS) entry which is preliminary data.</text>
</comment>
<sequence length="290" mass="31168">MTGDRLLVPIANPETADRLLDTAVDLAHDRDLEIVVLTVITVPMQLSLAQASRLLETEADEDLVYDAVDRIRGYGVEATGRIRFGRSVANGVCSVAADANVEAILLGWRGRPRRRDVVLGSHIDAVLDDAPCDVLVERIDRDRGSVSSVLVPVAGGPHTELAASIAGSIARAHDASVELLTVVPDRDEETVAGARDLLTGTSPRLGAVDSVEETVLEGPIVDTIVDRTERHDATVLGAAESGLFRRTLVGDVPEAIAREADGGVVMVKRTEPVSRTLWRRSRDRIESLVR</sequence>
<protein>
    <submittedName>
        <fullName evidence="3">Universal stress protein UspA</fullName>
    </submittedName>
</protein>
<dbReference type="CDD" id="cd00293">
    <property type="entry name" value="USP-like"/>
    <property type="match status" value="2"/>
</dbReference>
<organism evidence="3 4">
    <name type="scientific">Natrarchaeobius chitinivorans</name>
    <dbReference type="NCBI Taxonomy" id="1679083"/>
    <lineage>
        <taxon>Archaea</taxon>
        <taxon>Methanobacteriati</taxon>
        <taxon>Methanobacteriota</taxon>
        <taxon>Stenosarchaea group</taxon>
        <taxon>Halobacteria</taxon>
        <taxon>Halobacteriales</taxon>
        <taxon>Natrialbaceae</taxon>
        <taxon>Natrarchaeobius</taxon>
    </lineage>
</organism>
<dbReference type="SUPFAM" id="SSF52402">
    <property type="entry name" value="Adenine nucleotide alpha hydrolases-like"/>
    <property type="match status" value="2"/>
</dbReference>
<evidence type="ECO:0000313" key="3">
    <source>
        <dbReference type="EMBL" id="RQH00294.1"/>
    </source>
</evidence>
<dbReference type="Proteomes" id="UP000281431">
    <property type="component" value="Unassembled WGS sequence"/>
</dbReference>
<reference evidence="3 4" key="1">
    <citation type="submission" date="2018-10" db="EMBL/GenBank/DDBJ databases">
        <title>Natrarchaeobius chitinivorans gen. nov., sp. nov., and Natrarchaeobius haloalkaliphilus sp. nov., alkaliphilic, chitin-utilizing haloarchaea from hypersaline alkaline lakes.</title>
        <authorList>
            <person name="Sorokin D.Y."/>
            <person name="Elcheninov A.G."/>
            <person name="Kostrikina N.A."/>
            <person name="Bale N.J."/>
            <person name="Sinninghe Damste J.S."/>
            <person name="Khijniak T.V."/>
            <person name="Kublanov I.V."/>
            <person name="Toshchakov S.V."/>
        </authorList>
    </citation>
    <scope>NUCLEOTIDE SEQUENCE [LARGE SCALE GENOMIC DNA]</scope>
    <source>
        <strain evidence="3 4">AArcht7</strain>
    </source>
</reference>
<dbReference type="PANTHER" id="PTHR46268:SF25">
    <property type="entry name" value="USPA DOMAIN PROTEIN"/>
    <property type="match status" value="1"/>
</dbReference>
<dbReference type="Gene3D" id="3.40.50.620">
    <property type="entry name" value="HUPs"/>
    <property type="match status" value="1"/>
</dbReference>
<name>A0A3N6M980_NATCH</name>
<dbReference type="PANTHER" id="PTHR46268">
    <property type="entry name" value="STRESS RESPONSE PROTEIN NHAX"/>
    <property type="match status" value="1"/>
</dbReference>
<dbReference type="Pfam" id="PF00582">
    <property type="entry name" value="Usp"/>
    <property type="match status" value="2"/>
</dbReference>
<evidence type="ECO:0000259" key="2">
    <source>
        <dbReference type="Pfam" id="PF00582"/>
    </source>
</evidence>
<gene>
    <name evidence="3" type="ORF">EA472_10535</name>
</gene>
<feature type="domain" description="UspA" evidence="2">
    <location>
        <begin position="149"/>
        <end position="268"/>
    </location>
</feature>
<accession>A0A3N6M980</accession>
<keyword evidence="4" id="KW-1185">Reference proteome</keyword>
<evidence type="ECO:0000313" key="4">
    <source>
        <dbReference type="Proteomes" id="UP000281431"/>
    </source>
</evidence>